<evidence type="ECO:0000256" key="8">
    <source>
        <dbReference type="RuleBase" id="RU000461"/>
    </source>
</evidence>
<keyword evidence="3 7" id="KW-0479">Metal-binding</keyword>
<keyword evidence="6 8" id="KW-0503">Monooxygenase</keyword>
<evidence type="ECO:0000256" key="2">
    <source>
        <dbReference type="ARBA" id="ARBA00022617"/>
    </source>
</evidence>
<dbReference type="PRINTS" id="PR00463">
    <property type="entry name" value="EP450I"/>
</dbReference>
<dbReference type="Pfam" id="PF00067">
    <property type="entry name" value="p450"/>
    <property type="match status" value="1"/>
</dbReference>
<organism evidence="10">
    <name type="scientific">Arnebia euchroma</name>
    <name type="common">Pink arnebia</name>
    <name type="synonym">Lithospermum euchromon</name>
    <dbReference type="NCBI Taxonomy" id="373122"/>
    <lineage>
        <taxon>Eukaryota</taxon>
        <taxon>Viridiplantae</taxon>
        <taxon>Streptophyta</taxon>
        <taxon>Embryophyta</taxon>
        <taxon>Tracheophyta</taxon>
        <taxon>Spermatophyta</taxon>
        <taxon>Magnoliopsida</taxon>
        <taxon>eudicotyledons</taxon>
        <taxon>Gunneridae</taxon>
        <taxon>Pentapetalae</taxon>
        <taxon>asterids</taxon>
        <taxon>lamiids</taxon>
        <taxon>Boraginales</taxon>
        <taxon>Boraginaceae</taxon>
        <taxon>Boraginoideae</taxon>
        <taxon>Lithospermeae</taxon>
        <taxon>Arnebia</taxon>
    </lineage>
</organism>
<dbReference type="GO" id="GO:0020037">
    <property type="term" value="F:heme binding"/>
    <property type="evidence" value="ECO:0007669"/>
    <property type="project" value="InterPro"/>
</dbReference>
<keyword evidence="9" id="KW-0812">Transmembrane</keyword>
<dbReference type="InterPro" id="IPR036396">
    <property type="entry name" value="Cyt_P450_sf"/>
</dbReference>
<evidence type="ECO:0000256" key="5">
    <source>
        <dbReference type="ARBA" id="ARBA00023004"/>
    </source>
</evidence>
<evidence type="ECO:0000256" key="9">
    <source>
        <dbReference type="SAM" id="Phobius"/>
    </source>
</evidence>
<dbReference type="GO" id="GO:0004497">
    <property type="term" value="F:monooxygenase activity"/>
    <property type="evidence" value="ECO:0007669"/>
    <property type="project" value="UniProtKB-KW"/>
</dbReference>
<dbReference type="SUPFAM" id="SSF48264">
    <property type="entry name" value="Cytochrome P450"/>
    <property type="match status" value="1"/>
</dbReference>
<keyword evidence="2 7" id="KW-0349">Heme</keyword>
<dbReference type="GO" id="GO:0005506">
    <property type="term" value="F:iron ion binding"/>
    <property type="evidence" value="ECO:0007669"/>
    <property type="project" value="InterPro"/>
</dbReference>
<dbReference type="CDD" id="cd11073">
    <property type="entry name" value="CYP76-like"/>
    <property type="match status" value="1"/>
</dbReference>
<gene>
    <name evidence="10" type="primary">CYP76A46</name>
</gene>
<accession>A0A3T0ICC4</accession>
<feature type="binding site" description="axial binding residue" evidence="7">
    <location>
        <position position="459"/>
    </location>
    <ligand>
        <name>heme</name>
        <dbReference type="ChEBI" id="CHEBI:30413"/>
    </ligand>
    <ligandPart>
        <name>Fe</name>
        <dbReference type="ChEBI" id="CHEBI:18248"/>
    </ligandPart>
</feature>
<proteinExistence type="evidence at transcript level"/>
<dbReference type="PANTHER" id="PTHR47950:SF14">
    <property type="entry name" value="CYTOCHROME P450 76A2-LIKE ISOFORM X1"/>
    <property type="match status" value="1"/>
</dbReference>
<evidence type="ECO:0000256" key="1">
    <source>
        <dbReference type="ARBA" id="ARBA00010617"/>
    </source>
</evidence>
<reference evidence="10" key="1">
    <citation type="journal article" date="2019" name="Plant Physiol.">
        <title>CYP76B74 catalyzes the 3''-hydroxylation of geranylhydroquinone in shikonin biosynthesis.</title>
        <authorList>
            <person name="Wang S."/>
            <person name="Wang R."/>
            <person name="Liu T."/>
            <person name="Lv C."/>
            <person name="Liang J."/>
            <person name="Kang C."/>
            <person name="Zhou L."/>
            <person name="Guo J."/>
            <person name="Cui G."/>
            <person name="Zhang Y."/>
            <person name="Werck-Reichhart D."/>
            <person name="Guo L."/>
            <person name="Huang L."/>
        </authorList>
    </citation>
    <scope>NUCLEOTIDE SEQUENCE</scope>
</reference>
<dbReference type="GO" id="GO:0016705">
    <property type="term" value="F:oxidoreductase activity, acting on paired donors, with incorporation or reduction of molecular oxygen"/>
    <property type="evidence" value="ECO:0007669"/>
    <property type="project" value="InterPro"/>
</dbReference>
<dbReference type="InterPro" id="IPR017972">
    <property type="entry name" value="Cyt_P450_CS"/>
</dbReference>
<dbReference type="FunFam" id="1.10.630.10:FF:000007">
    <property type="entry name" value="Cytochrome P450 76C4"/>
    <property type="match status" value="1"/>
</dbReference>
<comment type="cofactor">
    <cofactor evidence="7">
        <name>heme</name>
        <dbReference type="ChEBI" id="CHEBI:30413"/>
    </cofactor>
</comment>
<evidence type="ECO:0000256" key="7">
    <source>
        <dbReference type="PIRSR" id="PIRSR602401-1"/>
    </source>
</evidence>
<comment type="similarity">
    <text evidence="1 8">Belongs to the cytochrome P450 family.</text>
</comment>
<keyword evidence="9" id="KW-1133">Transmembrane helix</keyword>
<dbReference type="PROSITE" id="PS00086">
    <property type="entry name" value="CYTOCHROME_P450"/>
    <property type="match status" value="1"/>
</dbReference>
<protein>
    <submittedName>
        <fullName evidence="10">Cytochrome P450</fullName>
    </submittedName>
</protein>
<dbReference type="PRINTS" id="PR00385">
    <property type="entry name" value="P450"/>
</dbReference>
<keyword evidence="5 7" id="KW-0408">Iron</keyword>
<evidence type="ECO:0000256" key="3">
    <source>
        <dbReference type="ARBA" id="ARBA00022723"/>
    </source>
</evidence>
<name>A0A3T0ICC4_ARNEU</name>
<feature type="transmembrane region" description="Helical" evidence="9">
    <location>
        <begin position="15"/>
        <end position="36"/>
    </location>
</feature>
<dbReference type="PANTHER" id="PTHR47950">
    <property type="entry name" value="CYTOCHROME P450, FAMILY 76, SUBFAMILY C, POLYPEPTIDE 5-RELATED"/>
    <property type="match status" value="1"/>
</dbReference>
<dbReference type="InterPro" id="IPR002401">
    <property type="entry name" value="Cyt_P450_E_grp-I"/>
</dbReference>
<dbReference type="Gene3D" id="1.10.630.10">
    <property type="entry name" value="Cytochrome P450"/>
    <property type="match status" value="1"/>
</dbReference>
<dbReference type="InterPro" id="IPR001128">
    <property type="entry name" value="Cyt_P450"/>
</dbReference>
<sequence>MLKNSERAQPAEMELVSSLPSVAIILLTALGILLWAKTSNSKRKLPPGPPGWPVFGHMFNLGSDPHITTAKLKEKYGPVIWLRIGSMNTMMILNAKAAAEFFKNHDISFADRNIVETMRSHNYNESSLVLAPYGSFWRMLRRLCTVEMFTQKKINETEHVRRKCIDDMLLWIEDEANNIKEEGGGIQVTRFIFLAGFNMVGNLMLSRNLVDPKSKKASDFYTAMMGVSEWTGKPNISDLFGFVKPFDLQGLKRKIDRDMGKALEIASAFVKERMNGQKEGQEKKKDFLDVLIEFEGNGKDEPDKLSEHDINVFILEIFLAGSETTSSSAEWVLTELLRHPEEMTKVQAEIDKIVEVGKKLEEKDIDRLPYLQAVVKEGLRLHPPLPFLIPRRATCDTNFMGYQIPKNTQVLVNVWAIGRDPDCWDDPMSFKPQRFIGSKVDYKGQHFEYIPFGAGRRMCVGIPLGHRMLHFVLGSLLHEFDWELDGSIKGKPIDMRDRVGSTMRKFVPLRAVPRKRIEQSLTQ</sequence>
<dbReference type="EMBL" id="MH124063">
    <property type="protein sequence ID" value="AZU97075.1"/>
    <property type="molecule type" value="mRNA"/>
</dbReference>
<evidence type="ECO:0000256" key="4">
    <source>
        <dbReference type="ARBA" id="ARBA00023002"/>
    </source>
</evidence>
<evidence type="ECO:0000256" key="6">
    <source>
        <dbReference type="ARBA" id="ARBA00023033"/>
    </source>
</evidence>
<dbReference type="AlphaFoldDB" id="A0A3T0ICC4"/>
<keyword evidence="9" id="KW-0472">Membrane</keyword>
<evidence type="ECO:0000313" key="10">
    <source>
        <dbReference type="EMBL" id="AZU97075.1"/>
    </source>
</evidence>
<keyword evidence="4 8" id="KW-0560">Oxidoreductase</keyword>